<dbReference type="InterPro" id="IPR027417">
    <property type="entry name" value="P-loop_NTPase"/>
</dbReference>
<dbReference type="RefSeq" id="WP_201825430.1">
    <property type="nucleotide sequence ID" value="NZ_JAERRA010000001.1"/>
</dbReference>
<dbReference type="SUPFAM" id="SSF52540">
    <property type="entry name" value="P-loop containing nucleoside triphosphate hydrolases"/>
    <property type="match status" value="1"/>
</dbReference>
<organism evidence="1 2">
    <name type="scientific">Aquariibacter lacus</name>
    <dbReference type="NCBI Taxonomy" id="2801332"/>
    <lineage>
        <taxon>Bacteria</taxon>
        <taxon>Pseudomonadati</taxon>
        <taxon>Pseudomonadota</taxon>
        <taxon>Betaproteobacteria</taxon>
        <taxon>Burkholderiales</taxon>
        <taxon>Sphaerotilaceae</taxon>
        <taxon>Aquariibacter</taxon>
    </lineage>
</organism>
<protein>
    <recommendedName>
        <fullName evidence="3">Translesion DNA synthesis-associated protein ImuA</fullName>
    </recommendedName>
</protein>
<comment type="caution">
    <text evidence="1">The sequence shown here is derived from an EMBL/GenBank/DDBJ whole genome shotgun (WGS) entry which is preliminary data.</text>
</comment>
<keyword evidence="2" id="KW-1185">Reference proteome</keyword>
<dbReference type="EMBL" id="JAERRA010000001">
    <property type="protein sequence ID" value="MBL0719861.1"/>
    <property type="molecule type" value="Genomic_DNA"/>
</dbReference>
<evidence type="ECO:0008006" key="3">
    <source>
        <dbReference type="Google" id="ProtNLM"/>
    </source>
</evidence>
<dbReference type="AlphaFoldDB" id="A0A9X0XF49"/>
<dbReference type="Proteomes" id="UP000643207">
    <property type="component" value="Unassembled WGS sequence"/>
</dbReference>
<proteinExistence type="predicted"/>
<evidence type="ECO:0000313" key="1">
    <source>
        <dbReference type="EMBL" id="MBL0719861.1"/>
    </source>
</evidence>
<evidence type="ECO:0000313" key="2">
    <source>
        <dbReference type="Proteomes" id="UP000643207"/>
    </source>
</evidence>
<reference evidence="1 2" key="1">
    <citation type="submission" date="2021-01" db="EMBL/GenBank/DDBJ databases">
        <title>Piscinibacter sp. Jin2 Genome sequencing and assembly.</title>
        <authorList>
            <person name="Kim I."/>
        </authorList>
    </citation>
    <scope>NUCLEOTIDE SEQUENCE [LARGE SCALE GENOMIC DNA]</scope>
    <source>
        <strain evidence="1 2">Jin2</strain>
    </source>
</reference>
<dbReference type="Gene3D" id="3.40.50.300">
    <property type="entry name" value="P-loop containing nucleotide triphosphate hydrolases"/>
    <property type="match status" value="1"/>
</dbReference>
<gene>
    <name evidence="1" type="ORF">JI742_08160</name>
</gene>
<accession>A0A9X0XF49</accession>
<sequence length="258" mass="26779">MFSSLPPAPAAGRAPPLPRLDGLWRADRLAAPSGACCPSGLSGLDAVLPGRGWPLGALSELLIPAPASGELGLLAPLLQGHQARPGAAGLLWVDPPHGVQRDGLAALGLAGLPLLLLREARAADTAWAVEQALRSGLALAIVWWCMQPLPALSLRRLHRAAQGSPACLLVLLRPLAVATQASPAPLRLQLDAVAGPALTLRLLKRQGPPLDRLLHLPRPHPLRLGAARLQPLGPATARPVSAPRPVPRSAAARRLGLV</sequence>
<name>A0A9X0XF49_9BURK</name>